<evidence type="ECO:0000313" key="2">
    <source>
        <dbReference type="EMBL" id="BBP00241.1"/>
    </source>
</evidence>
<keyword evidence="1" id="KW-1133">Transmembrane helix</keyword>
<evidence type="ECO:0000313" key="3">
    <source>
        <dbReference type="Proteomes" id="UP000463939"/>
    </source>
</evidence>
<feature type="transmembrane region" description="Helical" evidence="1">
    <location>
        <begin position="27"/>
        <end position="45"/>
    </location>
</feature>
<dbReference type="Pfam" id="PF09997">
    <property type="entry name" value="DUF2238"/>
    <property type="match status" value="1"/>
</dbReference>
<proteinExistence type="predicted"/>
<keyword evidence="1" id="KW-0472">Membrane</keyword>
<sequence length="204" mass="23311">MFDTRTIAFIFVLLVLAWSGYQPHDYFTWVLEVTPVFVAIPVLIMTRKRFPLTPLSYMLIAVHATILMIGGHYTYAEVPLFNWLRDTFDLSRNHYDRLGHLAQGFVPAMIAREILLRKTPLQAGKMLFFLVTCVCLAISASYELIEWAVAEMSGSDATAFLATQGDVWDTQNDMLMALIGSVLAQWWLAEKQARQLHQLLLVRQ</sequence>
<keyword evidence="3" id="KW-1185">Reference proteome</keyword>
<dbReference type="PIRSF" id="PIRSF020606">
    <property type="entry name" value="UCP020606"/>
    <property type="match status" value="1"/>
</dbReference>
<dbReference type="AlphaFoldDB" id="A0A809RN61"/>
<gene>
    <name evidence="2" type="primary">yjdF</name>
    <name evidence="2" type="ORF">SFSGTM_09490</name>
</gene>
<name>A0A809RN61_9PROT</name>
<dbReference type="InterPro" id="IPR058534">
    <property type="entry name" value="YjdF"/>
</dbReference>
<accession>A0A809RN61</accession>
<dbReference type="InterPro" id="IPR014509">
    <property type="entry name" value="YjdF-like"/>
</dbReference>
<dbReference type="KEGG" id="sniv:SFSGTM_09490"/>
<dbReference type="RefSeq" id="WP_174237396.1">
    <property type="nucleotide sequence ID" value="NZ_AP021881.1"/>
</dbReference>
<reference evidence="3" key="1">
    <citation type="submission" date="2019-11" db="EMBL/GenBank/DDBJ databases">
        <title>Isolation and characterization of a novel species in the genus Sulfuriferula.</title>
        <authorList>
            <person name="Mochizuki J."/>
            <person name="Kojima H."/>
            <person name="Fukui M."/>
        </authorList>
    </citation>
    <scope>NUCLEOTIDE SEQUENCE [LARGE SCALE GENOMIC DNA]</scope>
    <source>
        <strain evidence="3">SGTM</strain>
    </source>
</reference>
<organism evidence="2 3">
    <name type="scientific">Sulfuriferula nivalis</name>
    <dbReference type="NCBI Taxonomy" id="2675298"/>
    <lineage>
        <taxon>Bacteria</taxon>
        <taxon>Pseudomonadati</taxon>
        <taxon>Pseudomonadota</taxon>
        <taxon>Betaproteobacteria</taxon>
        <taxon>Nitrosomonadales</taxon>
        <taxon>Sulfuricellaceae</taxon>
        <taxon>Sulfuriferula</taxon>
    </lineage>
</organism>
<protein>
    <submittedName>
        <fullName evidence="2">Membrane protein</fullName>
    </submittedName>
</protein>
<dbReference type="Proteomes" id="UP000463939">
    <property type="component" value="Chromosome"/>
</dbReference>
<feature type="transmembrane region" description="Helical" evidence="1">
    <location>
        <begin position="57"/>
        <end position="75"/>
    </location>
</feature>
<feature type="transmembrane region" description="Helical" evidence="1">
    <location>
        <begin position="127"/>
        <end position="150"/>
    </location>
</feature>
<evidence type="ECO:0000256" key="1">
    <source>
        <dbReference type="SAM" id="Phobius"/>
    </source>
</evidence>
<keyword evidence="1" id="KW-0812">Transmembrane</keyword>
<dbReference type="EMBL" id="AP021881">
    <property type="protein sequence ID" value="BBP00241.1"/>
    <property type="molecule type" value="Genomic_DNA"/>
</dbReference>